<dbReference type="InterPro" id="IPR046953">
    <property type="entry name" value="Spore_GerAC-like_C"/>
</dbReference>
<dbReference type="GO" id="GO:0016020">
    <property type="term" value="C:membrane"/>
    <property type="evidence" value="ECO:0007669"/>
    <property type="project" value="UniProtKB-SubCell"/>
</dbReference>
<keyword evidence="9" id="KW-1133">Transmembrane helix</keyword>
<dbReference type="OrthoDB" id="9816067at2"/>
<name>A0A4Q2KCW5_9FIRM</name>
<dbReference type="PANTHER" id="PTHR35789:SF1">
    <property type="entry name" value="SPORE GERMINATION PROTEIN B3"/>
    <property type="match status" value="1"/>
</dbReference>
<evidence type="ECO:0000313" key="13">
    <source>
        <dbReference type="Proteomes" id="UP000291269"/>
    </source>
</evidence>
<dbReference type="InterPro" id="IPR008844">
    <property type="entry name" value="Spore_GerAC-like"/>
</dbReference>
<comment type="caution">
    <text evidence="12">The sequence shown here is derived from an EMBL/GenBank/DDBJ whole genome shotgun (WGS) entry which is preliminary data.</text>
</comment>
<dbReference type="AlphaFoldDB" id="A0A4Q2KCW5"/>
<feature type="domain" description="Spore germination protein N-terminal" evidence="11">
    <location>
        <begin position="89"/>
        <end position="259"/>
    </location>
</feature>
<gene>
    <name evidence="12" type="ORF">ESZ91_05640</name>
</gene>
<evidence type="ECO:0008006" key="14">
    <source>
        <dbReference type="Google" id="ProtNLM"/>
    </source>
</evidence>
<keyword evidence="9" id="KW-0812">Transmembrane</keyword>
<dbReference type="InterPro" id="IPR038501">
    <property type="entry name" value="Spore_GerAC_C_sf"/>
</dbReference>
<evidence type="ECO:0000256" key="4">
    <source>
        <dbReference type="ARBA" id="ARBA00022729"/>
    </source>
</evidence>
<evidence type="ECO:0000256" key="5">
    <source>
        <dbReference type="ARBA" id="ARBA00023136"/>
    </source>
</evidence>
<sequence>MQGAVPRARRQRHTVSVRHALHPLVQRNAKVHDAENGAVLYLILLRGAASCMVFEKGEEKMNRLWTRVFIVAACVLLLLFFSNDFGIIDIQKTAIVVAVGIDKSEKQEDKYDVTAQIAIPVTAGTSGAEAACEITIRDTNTIGEAVAQINSQTGWFPTLVYCNLVLFGKDTTDRDVFDALDYFLRSDYVPDTALVAVVDGRCDEVLGSQSPINDMSATAITKTLSSEAQKSGTVSVSNLRDFAKGYYSPSQSGFLPMIEMKDSGEQSGGQTGGSGGSGESAAVANFTLPYSAGFDNTLARLKRLRFRWWDFRKTPLPVSAEESSGGGGSGKSGQQKPKIFKASKTALFKAGRMVGLLNEDETLALNVTTGDTELATIPIRMEEEGEEITYILQIKPESKGVKLKVTDDLAKFTVMIKCSAQITDASKAKSVEDITRSQIVQKKVLDAAEKQITETLSDVYTKSMESGCDVYGVQQSLYRHNYKYYEKMKDDILQAVHPEYSVKLHTLR</sequence>
<evidence type="ECO:0000256" key="1">
    <source>
        <dbReference type="ARBA" id="ARBA00004635"/>
    </source>
</evidence>
<evidence type="ECO:0000256" key="7">
    <source>
        <dbReference type="ARBA" id="ARBA00023288"/>
    </source>
</evidence>
<evidence type="ECO:0000256" key="8">
    <source>
        <dbReference type="SAM" id="MobiDB-lite"/>
    </source>
</evidence>
<comment type="subcellular location">
    <subcellularLocation>
        <location evidence="1">Membrane</location>
        <topology evidence="1">Lipid-anchor</topology>
    </subcellularLocation>
</comment>
<organism evidence="12 13">
    <name type="scientific">Candidatus Borkfalkia ceftriaxoniphila</name>
    <dbReference type="NCBI Taxonomy" id="2508949"/>
    <lineage>
        <taxon>Bacteria</taxon>
        <taxon>Bacillati</taxon>
        <taxon>Bacillota</taxon>
        <taxon>Clostridia</taxon>
        <taxon>Christensenellales</taxon>
        <taxon>Christensenellaceae</taxon>
        <taxon>Candidatus Borkfalkia</taxon>
    </lineage>
</organism>
<evidence type="ECO:0000313" key="12">
    <source>
        <dbReference type="EMBL" id="RXZ61869.1"/>
    </source>
</evidence>
<evidence type="ECO:0000256" key="6">
    <source>
        <dbReference type="ARBA" id="ARBA00023139"/>
    </source>
</evidence>
<evidence type="ECO:0000259" key="11">
    <source>
        <dbReference type="Pfam" id="PF25198"/>
    </source>
</evidence>
<keyword evidence="5 9" id="KW-0472">Membrane</keyword>
<evidence type="ECO:0000256" key="3">
    <source>
        <dbReference type="ARBA" id="ARBA00022544"/>
    </source>
</evidence>
<dbReference type="EMBL" id="SDOZ01000002">
    <property type="protein sequence ID" value="RXZ61869.1"/>
    <property type="molecule type" value="Genomic_DNA"/>
</dbReference>
<dbReference type="Gene3D" id="3.30.300.210">
    <property type="entry name" value="Nutrient germinant receptor protein C, domain 3"/>
    <property type="match status" value="1"/>
</dbReference>
<keyword evidence="6" id="KW-0564">Palmitate</keyword>
<evidence type="ECO:0000256" key="9">
    <source>
        <dbReference type="SAM" id="Phobius"/>
    </source>
</evidence>
<evidence type="ECO:0000259" key="10">
    <source>
        <dbReference type="Pfam" id="PF05504"/>
    </source>
</evidence>
<feature type="transmembrane region" description="Helical" evidence="9">
    <location>
        <begin position="64"/>
        <end position="82"/>
    </location>
</feature>
<keyword evidence="7" id="KW-0449">Lipoprotein</keyword>
<dbReference type="Pfam" id="PF05504">
    <property type="entry name" value="Spore_GerAC"/>
    <property type="match status" value="1"/>
</dbReference>
<protein>
    <recommendedName>
        <fullName evidence="14">Ger(X)C family spore germination protein</fullName>
    </recommendedName>
</protein>
<dbReference type="GO" id="GO:0009847">
    <property type="term" value="P:spore germination"/>
    <property type="evidence" value="ECO:0007669"/>
    <property type="project" value="InterPro"/>
</dbReference>
<dbReference type="Pfam" id="PF25198">
    <property type="entry name" value="Spore_GerAC_N"/>
    <property type="match status" value="1"/>
</dbReference>
<keyword evidence="13" id="KW-1185">Reference proteome</keyword>
<accession>A0A4Q2KCW5</accession>
<dbReference type="Proteomes" id="UP000291269">
    <property type="component" value="Unassembled WGS sequence"/>
</dbReference>
<feature type="region of interest" description="Disordered" evidence="8">
    <location>
        <begin position="317"/>
        <end position="336"/>
    </location>
</feature>
<feature type="domain" description="Spore germination GerAC-like C-terminal" evidence="10">
    <location>
        <begin position="344"/>
        <end position="492"/>
    </location>
</feature>
<proteinExistence type="inferred from homology"/>
<keyword evidence="4" id="KW-0732">Signal</keyword>
<reference evidence="12 13" key="1">
    <citation type="journal article" date="2019" name="Gut">
        <title>Antibiotics-induced monodominance of a novel gut bacterial order.</title>
        <authorList>
            <person name="Hildebrand F."/>
            <person name="Moitinho-Silva L."/>
            <person name="Blasche S."/>
            <person name="Jahn M.T."/>
            <person name="Gossmann T.I."/>
            <person name="Heuerta-Cepas J."/>
            <person name="Hercog R."/>
            <person name="Luetge M."/>
            <person name="Bahram M."/>
            <person name="Pryszlak A."/>
            <person name="Alves R.J."/>
            <person name="Waszak S.M."/>
            <person name="Zhu A."/>
            <person name="Ye L."/>
            <person name="Costea P.I."/>
            <person name="Aalvink S."/>
            <person name="Belzer C."/>
            <person name="Forslund S.K."/>
            <person name="Sunagawa S."/>
            <person name="Hentschel U."/>
            <person name="Merten C."/>
            <person name="Patil K.R."/>
            <person name="Benes V."/>
            <person name="Bork P."/>
        </authorList>
    </citation>
    <scope>NUCLEOTIDE SEQUENCE [LARGE SCALE GENOMIC DNA]</scope>
    <source>
        <strain evidence="12 13">HDS1380</strain>
    </source>
</reference>
<dbReference type="PANTHER" id="PTHR35789">
    <property type="entry name" value="SPORE GERMINATION PROTEIN B3"/>
    <property type="match status" value="1"/>
</dbReference>
<dbReference type="InterPro" id="IPR057336">
    <property type="entry name" value="GerAC_N"/>
</dbReference>
<keyword evidence="3" id="KW-0309">Germination</keyword>
<comment type="similarity">
    <text evidence="2">Belongs to the GerABKC lipoprotein family.</text>
</comment>
<evidence type="ECO:0000256" key="2">
    <source>
        <dbReference type="ARBA" id="ARBA00007886"/>
    </source>
</evidence>